<dbReference type="Proteomes" id="UP000318453">
    <property type="component" value="Chromosome"/>
</dbReference>
<proteinExistence type="predicted"/>
<evidence type="ECO:0000313" key="2">
    <source>
        <dbReference type="Proteomes" id="UP000318453"/>
    </source>
</evidence>
<gene>
    <name evidence="1" type="ORF">FRE64_05015</name>
</gene>
<name>A0A5B8NJ86_9CHRO</name>
<evidence type="ECO:0008006" key="3">
    <source>
        <dbReference type="Google" id="ProtNLM"/>
    </source>
</evidence>
<dbReference type="EMBL" id="CP042326">
    <property type="protein sequence ID" value="QDZ39343.1"/>
    <property type="molecule type" value="Genomic_DNA"/>
</dbReference>
<dbReference type="KEGG" id="enn:FRE64_05015"/>
<dbReference type="NCBIfam" id="NF037966">
    <property type="entry name" value="HetP_family"/>
    <property type="match status" value="1"/>
</dbReference>
<dbReference type="InterPro" id="IPR049598">
    <property type="entry name" value="HetP-like"/>
</dbReference>
<protein>
    <recommendedName>
        <fullName evidence="3">HetP family heterocyst commitment protein</fullName>
    </recommendedName>
</protein>
<sequence length="112" mass="13034">MKPQTYSSQNKADRVMSEKNFEKIIEAIALGKYSWACVLILQATGYNPLHYIPYRTYSRLIKMNAPTSKKKPTTSKQDCSIEDLDYLQENRKHKISGGNKTQYLNCSIYFHF</sequence>
<evidence type="ECO:0000313" key="1">
    <source>
        <dbReference type="EMBL" id="QDZ39343.1"/>
    </source>
</evidence>
<organism evidence="1 2">
    <name type="scientific">Euhalothece natronophila Z-M001</name>
    <dbReference type="NCBI Taxonomy" id="522448"/>
    <lineage>
        <taxon>Bacteria</taxon>
        <taxon>Bacillati</taxon>
        <taxon>Cyanobacteriota</taxon>
        <taxon>Cyanophyceae</taxon>
        <taxon>Oscillatoriophycideae</taxon>
        <taxon>Chroococcales</taxon>
        <taxon>Halothecacae</taxon>
        <taxon>Halothece cluster</taxon>
        <taxon>Euhalothece</taxon>
    </lineage>
</organism>
<dbReference type="RefSeq" id="WP_146294946.1">
    <property type="nucleotide sequence ID" value="NZ_CP042326.1"/>
</dbReference>
<dbReference type="OrthoDB" id="532598at2"/>
<dbReference type="AlphaFoldDB" id="A0A5B8NJ86"/>
<reference evidence="1" key="1">
    <citation type="submission" date="2019-08" db="EMBL/GenBank/DDBJ databases">
        <title>Carotenoids and Carotenoid Binding Proteins in the Halophilic Cyanobacterium Euhalothece sp. ZM00.</title>
        <authorList>
            <person name="Cho S.M."/>
            <person name="Song J.Y."/>
            <person name="Park Y.-I."/>
        </authorList>
    </citation>
    <scope>NUCLEOTIDE SEQUENCE [LARGE SCALE GENOMIC DNA]</scope>
    <source>
        <strain evidence="1">Z-M001</strain>
    </source>
</reference>
<keyword evidence="2" id="KW-1185">Reference proteome</keyword>
<accession>A0A5B8NJ86</accession>